<dbReference type="InterPro" id="IPR010982">
    <property type="entry name" value="Lambda_DNA-bd_dom_sf"/>
</dbReference>
<dbReference type="SMART" id="SM00530">
    <property type="entry name" value="HTH_XRE"/>
    <property type="match status" value="1"/>
</dbReference>
<evidence type="ECO:0000259" key="1">
    <source>
        <dbReference type="PROSITE" id="PS50943"/>
    </source>
</evidence>
<dbReference type="AlphaFoldDB" id="A0A1L9NST3"/>
<sequence>MNYEAEALATTLKSARERKGLSQRDLSALAGVPQSHISKIETAGVDLRISSLAALANALDLEITLVPRKAVPAVKSISRSAAVAPTAQPDVVKHIASISKQMSNVKNLSVDQSVLQDVQRQFNDLQQYQNLIRDSAMLSSIRDALKAANDVGGIDALRQAASQMARLRNDLVHLDIKPSNLPRRAYQLDGDDDA</sequence>
<dbReference type="GO" id="GO:0003677">
    <property type="term" value="F:DNA binding"/>
    <property type="evidence" value="ECO:0007669"/>
    <property type="project" value="InterPro"/>
</dbReference>
<proteinExistence type="predicted"/>
<dbReference type="CDD" id="cd00093">
    <property type="entry name" value="HTH_XRE"/>
    <property type="match status" value="1"/>
</dbReference>
<dbReference type="EMBL" id="MLCB01000190">
    <property type="protein sequence ID" value="OJI92262.1"/>
    <property type="molecule type" value="Genomic_DNA"/>
</dbReference>
<protein>
    <submittedName>
        <fullName evidence="2">Anaerobic benzoate catabolism transcriptional regulator</fullName>
    </submittedName>
</protein>
<feature type="domain" description="HTH cro/C1-type" evidence="1">
    <location>
        <begin position="12"/>
        <end position="66"/>
    </location>
</feature>
<dbReference type="OrthoDB" id="6386497at2"/>
<dbReference type="Proteomes" id="UP000184514">
    <property type="component" value="Unassembled WGS sequence"/>
</dbReference>
<dbReference type="Pfam" id="PF01381">
    <property type="entry name" value="HTH_3"/>
    <property type="match status" value="1"/>
</dbReference>
<reference evidence="2 3" key="1">
    <citation type="submission" date="2016-10" db="EMBL/GenBank/DDBJ databases">
        <title>Genome sequence of Planktotalea frisia SH6-1.</title>
        <authorList>
            <person name="Poehlein A."/>
            <person name="Bakenhus I."/>
            <person name="Voget S."/>
            <person name="Brinkhoff T."/>
            <person name="Simon M."/>
        </authorList>
    </citation>
    <scope>NUCLEOTIDE SEQUENCE [LARGE SCALE GENOMIC DNA]</scope>
    <source>
        <strain evidence="2 3">SH6-1</strain>
    </source>
</reference>
<dbReference type="Gene3D" id="1.10.260.40">
    <property type="entry name" value="lambda repressor-like DNA-binding domains"/>
    <property type="match status" value="1"/>
</dbReference>
<dbReference type="InterPro" id="IPR001387">
    <property type="entry name" value="Cro/C1-type_HTH"/>
</dbReference>
<dbReference type="RefSeq" id="WP_072632013.1">
    <property type="nucleotide sequence ID" value="NZ_MLCB01000190.1"/>
</dbReference>
<organism evidence="2 3">
    <name type="scientific">Planktotalea frisia</name>
    <dbReference type="NCBI Taxonomy" id="696762"/>
    <lineage>
        <taxon>Bacteria</taxon>
        <taxon>Pseudomonadati</taxon>
        <taxon>Pseudomonadota</taxon>
        <taxon>Alphaproteobacteria</taxon>
        <taxon>Rhodobacterales</taxon>
        <taxon>Paracoccaceae</taxon>
        <taxon>Planktotalea</taxon>
    </lineage>
</organism>
<name>A0A1L9NST3_9RHOB</name>
<dbReference type="PROSITE" id="PS50943">
    <property type="entry name" value="HTH_CROC1"/>
    <property type="match status" value="1"/>
</dbReference>
<dbReference type="STRING" id="696762.PFRI_35090"/>
<dbReference type="SUPFAM" id="SSF47413">
    <property type="entry name" value="lambda repressor-like DNA-binding domains"/>
    <property type="match status" value="1"/>
</dbReference>
<gene>
    <name evidence="2" type="ORF">PFRI_35090</name>
</gene>
<evidence type="ECO:0000313" key="2">
    <source>
        <dbReference type="EMBL" id="OJI92262.1"/>
    </source>
</evidence>
<comment type="caution">
    <text evidence="2">The sequence shown here is derived from an EMBL/GenBank/DDBJ whole genome shotgun (WGS) entry which is preliminary data.</text>
</comment>
<keyword evidence="3" id="KW-1185">Reference proteome</keyword>
<accession>A0A1L9NST3</accession>
<evidence type="ECO:0000313" key="3">
    <source>
        <dbReference type="Proteomes" id="UP000184514"/>
    </source>
</evidence>